<dbReference type="RefSeq" id="WP_211632746.1">
    <property type="nucleotide sequence ID" value="NZ_CP073100.1"/>
</dbReference>
<dbReference type="Gene3D" id="1.10.1660.10">
    <property type="match status" value="1"/>
</dbReference>
<feature type="domain" description="HTH merR-type" evidence="1">
    <location>
        <begin position="23"/>
        <end position="93"/>
    </location>
</feature>
<name>A0A975PGA9_9BACT</name>
<dbReference type="GO" id="GO:0003677">
    <property type="term" value="F:DNA binding"/>
    <property type="evidence" value="ECO:0007669"/>
    <property type="project" value="InterPro"/>
</dbReference>
<dbReference type="EMBL" id="CP073100">
    <property type="protein sequence ID" value="QUE52137.1"/>
    <property type="molecule type" value="Genomic_DNA"/>
</dbReference>
<accession>A0A975PGA9</accession>
<dbReference type="InterPro" id="IPR009061">
    <property type="entry name" value="DNA-bd_dom_put_sf"/>
</dbReference>
<gene>
    <name evidence="2" type="ORF">KBB96_04410</name>
</gene>
<keyword evidence="3" id="KW-1185">Reference proteome</keyword>
<dbReference type="Proteomes" id="UP000676169">
    <property type="component" value="Chromosome"/>
</dbReference>
<dbReference type="AlphaFoldDB" id="A0A975PGA9"/>
<dbReference type="InterPro" id="IPR000551">
    <property type="entry name" value="MerR-type_HTH_dom"/>
</dbReference>
<dbReference type="SUPFAM" id="SSF46955">
    <property type="entry name" value="Putative DNA-binding domain"/>
    <property type="match status" value="1"/>
</dbReference>
<dbReference type="Pfam" id="PF13411">
    <property type="entry name" value="MerR_1"/>
    <property type="match status" value="1"/>
</dbReference>
<evidence type="ECO:0000313" key="2">
    <source>
        <dbReference type="EMBL" id="QUE52137.1"/>
    </source>
</evidence>
<evidence type="ECO:0000259" key="1">
    <source>
        <dbReference type="SMART" id="SM00422"/>
    </source>
</evidence>
<dbReference type="GO" id="GO:0006355">
    <property type="term" value="P:regulation of DNA-templated transcription"/>
    <property type="evidence" value="ECO:0007669"/>
    <property type="project" value="InterPro"/>
</dbReference>
<dbReference type="SMART" id="SM00422">
    <property type="entry name" value="HTH_MERR"/>
    <property type="match status" value="1"/>
</dbReference>
<dbReference type="KEGG" id="lamb:KBB96_04410"/>
<organism evidence="2 3">
    <name type="scientific">Luteolibacter ambystomatis</name>
    <dbReference type="NCBI Taxonomy" id="2824561"/>
    <lineage>
        <taxon>Bacteria</taxon>
        <taxon>Pseudomonadati</taxon>
        <taxon>Verrucomicrobiota</taxon>
        <taxon>Verrucomicrobiia</taxon>
        <taxon>Verrucomicrobiales</taxon>
        <taxon>Verrucomicrobiaceae</taxon>
        <taxon>Luteolibacter</taxon>
    </lineage>
</organism>
<evidence type="ECO:0000313" key="3">
    <source>
        <dbReference type="Proteomes" id="UP000676169"/>
    </source>
</evidence>
<sequence>MTRFVLVHTAVSIEVRPSETPHYSLEEAAERTSVEPDVLRRYCRDGLLGAARTEGTADPVFDDDALYDIRRIEHLRHQQGVPLEVLPMVFHLVTEVERLREELRKLRL</sequence>
<reference evidence="2" key="1">
    <citation type="submission" date="2021-04" db="EMBL/GenBank/DDBJ databases">
        <title>Luteolibacter sp. 32A isolated from the skin of an Anderson's salamander (Ambystoma andersonii).</title>
        <authorList>
            <person name="Spergser J."/>
            <person name="Busse H.-J."/>
        </authorList>
    </citation>
    <scope>NUCLEOTIDE SEQUENCE</scope>
    <source>
        <strain evidence="2">32A</strain>
    </source>
</reference>
<protein>
    <submittedName>
        <fullName evidence="2">MerR family transcriptional regulator</fullName>
    </submittedName>
</protein>
<proteinExistence type="predicted"/>